<reference evidence="4" key="1">
    <citation type="submission" date="2007-11" db="EMBL/GenBank/DDBJ databases">
        <authorList>
            <person name="Fulton L."/>
            <person name="Clifton S."/>
            <person name="Fulton B."/>
            <person name="Xu J."/>
            <person name="Minx P."/>
            <person name="Pepin K.H."/>
            <person name="Johnson M."/>
            <person name="Thiruvilangam P."/>
            <person name="Bhonagiri V."/>
            <person name="Nash W.E."/>
            <person name="Mardis E.R."/>
            <person name="Wilson R.K."/>
        </authorList>
    </citation>
    <scope>NUCLEOTIDE SEQUENCE [LARGE SCALE GENOMIC DNA]</scope>
    <source>
        <strain evidence="4">DSM 14662</strain>
    </source>
</reference>
<dbReference type="HOGENOM" id="CLU_129218_0_0_9"/>
<proteinExistence type="inferred from homology"/>
<dbReference type="Proteomes" id="UP000004935">
    <property type="component" value="Unassembled WGS sequence"/>
</dbReference>
<accession>B0MJ58</accession>
<dbReference type="eggNOG" id="COG2739">
    <property type="taxonomic scope" value="Bacteria"/>
</dbReference>
<dbReference type="Pfam" id="PF04297">
    <property type="entry name" value="UPF0122"/>
    <property type="match status" value="1"/>
</dbReference>
<dbReference type="InterPro" id="IPR013324">
    <property type="entry name" value="RNA_pol_sigma_r3/r4-like"/>
</dbReference>
<dbReference type="Gene3D" id="1.10.10.10">
    <property type="entry name" value="Winged helix-like DNA-binding domain superfamily/Winged helix DNA-binding domain"/>
    <property type="match status" value="1"/>
</dbReference>
<reference evidence="4" key="2">
    <citation type="submission" date="2013-11" db="EMBL/GenBank/DDBJ databases">
        <title>Draft genome sequence of Anaerostipes caccae (DSM 14662).</title>
        <authorList>
            <person name="Sudarsanam P."/>
            <person name="Ley R."/>
            <person name="Guruge J."/>
            <person name="Turnbaugh P.J."/>
            <person name="Mahowald M."/>
            <person name="Liep D."/>
            <person name="Gordon J."/>
        </authorList>
    </citation>
    <scope>NUCLEOTIDE SEQUENCE</scope>
    <source>
        <strain evidence="4">DSM 14662</strain>
    </source>
</reference>
<dbReference type="InterPro" id="IPR054831">
    <property type="entry name" value="UPF0122_fam_protein"/>
</dbReference>
<protein>
    <recommendedName>
        <fullName evidence="3">UPF0122 protein ANACAC_03663</fullName>
    </recommendedName>
</protein>
<comment type="similarity">
    <text evidence="1 3">Belongs to the UPF0122 family.</text>
</comment>
<dbReference type="AlphaFoldDB" id="B0MJ58"/>
<dbReference type="EMBL" id="ABAX03000038">
    <property type="protein sequence ID" value="EDR95988.1"/>
    <property type="molecule type" value="Genomic_DNA"/>
</dbReference>
<dbReference type="STRING" id="411490.ANACAC_03663"/>
<dbReference type="HAMAP" id="MF_00245">
    <property type="entry name" value="UPF0122"/>
    <property type="match status" value="1"/>
</dbReference>
<evidence type="ECO:0000256" key="1">
    <source>
        <dbReference type="ARBA" id="ARBA00008720"/>
    </source>
</evidence>
<evidence type="ECO:0000256" key="2">
    <source>
        <dbReference type="ARBA" id="ARBA00024764"/>
    </source>
</evidence>
<dbReference type="InterPro" id="IPR007394">
    <property type="entry name" value="UPF0122"/>
</dbReference>
<sequence length="160" mass="18922">MKLFQVIFPQNSKMCKEKYLTNRKISDRLNFGKGKTLYRRGNMEWIVEQTLLYDFYGELLTEHQKEIYEDHVLNDLSPSEIAGEHGITRQAAYDMIRRCNKILAGYERKLHLVEKFLRTKEKVSEIHLLAKSILDAEDQEQMKTEIRKIEQVSNGILEDL</sequence>
<comment type="caution">
    <text evidence="4">The sequence shown here is derived from an EMBL/GenBank/DDBJ whole genome shotgun (WGS) entry which is preliminary data.</text>
</comment>
<gene>
    <name evidence="4" type="ORF">ANACAC_03663</name>
</gene>
<keyword evidence="5" id="KW-1185">Reference proteome</keyword>
<dbReference type="PANTHER" id="PTHR40083">
    <property type="entry name" value="UPF0122 PROTEIN CBO2450/CLC_2298"/>
    <property type="match status" value="1"/>
</dbReference>
<evidence type="ECO:0000256" key="3">
    <source>
        <dbReference type="HAMAP-Rule" id="MF_00245"/>
    </source>
</evidence>
<dbReference type="PANTHER" id="PTHR40083:SF1">
    <property type="entry name" value="UPF0122 PROTEIN YLXM"/>
    <property type="match status" value="1"/>
</dbReference>
<name>B0MJ58_ANACD</name>
<dbReference type="InterPro" id="IPR036388">
    <property type="entry name" value="WH-like_DNA-bd_sf"/>
</dbReference>
<evidence type="ECO:0000313" key="5">
    <source>
        <dbReference type="Proteomes" id="UP000004935"/>
    </source>
</evidence>
<comment type="function">
    <text evidence="2 3">Might take part in the signal recognition particle (SRP) pathway. This is inferred from the conservation of its genetic proximity to ftsY/ffh. May be a regulatory protein.</text>
</comment>
<evidence type="ECO:0000313" key="4">
    <source>
        <dbReference type="EMBL" id="EDR95988.1"/>
    </source>
</evidence>
<organism evidence="4 5">
    <name type="scientific">Anaerostipes caccae (strain DSM 14662 / CCUG 47493 / JCM 13470 / NCIMB 13811 / L1-92)</name>
    <dbReference type="NCBI Taxonomy" id="411490"/>
    <lineage>
        <taxon>Bacteria</taxon>
        <taxon>Bacillati</taxon>
        <taxon>Bacillota</taxon>
        <taxon>Clostridia</taxon>
        <taxon>Lachnospirales</taxon>
        <taxon>Lachnospiraceae</taxon>
        <taxon>Anaerostipes</taxon>
    </lineage>
</organism>
<dbReference type="SUPFAM" id="SSF88659">
    <property type="entry name" value="Sigma3 and sigma4 domains of RNA polymerase sigma factors"/>
    <property type="match status" value="1"/>
</dbReference>
<dbReference type="NCBIfam" id="NF045758">
    <property type="entry name" value="YlxM"/>
    <property type="match status" value="1"/>
</dbReference>